<accession>A0A2W2GWF5</accession>
<evidence type="ECO:0000313" key="2">
    <source>
        <dbReference type="Proteomes" id="UP000248544"/>
    </source>
</evidence>
<evidence type="ECO:0000313" key="1">
    <source>
        <dbReference type="EMBL" id="PZG46869.1"/>
    </source>
</evidence>
<protein>
    <submittedName>
        <fullName evidence="1">Uncharacterized protein</fullName>
    </submittedName>
</protein>
<gene>
    <name evidence="1" type="ORF">C1I98_14090</name>
</gene>
<comment type="caution">
    <text evidence="1">The sequence shown here is derived from an EMBL/GenBank/DDBJ whole genome shotgun (WGS) entry which is preliminary data.</text>
</comment>
<dbReference type="AlphaFoldDB" id="A0A2W2GWF5"/>
<dbReference type="EMBL" id="POUA01000092">
    <property type="protein sequence ID" value="PZG46869.1"/>
    <property type="molecule type" value="Genomic_DNA"/>
</dbReference>
<organism evidence="1 2">
    <name type="scientific">Spongiactinospora gelatinilytica</name>
    <dbReference type="NCBI Taxonomy" id="2666298"/>
    <lineage>
        <taxon>Bacteria</taxon>
        <taxon>Bacillati</taxon>
        <taxon>Actinomycetota</taxon>
        <taxon>Actinomycetes</taxon>
        <taxon>Streptosporangiales</taxon>
        <taxon>Streptosporangiaceae</taxon>
        <taxon>Spongiactinospora</taxon>
    </lineage>
</organism>
<sequence>MYSHGTKGIARIKSWVQDLIHRADRELCMEEDEFAHRIGWTVTPTGFGSRHYRDPRFDRLKADRLHALAARDGREEREVPGNVAA</sequence>
<reference evidence="1 2" key="1">
    <citation type="submission" date="2018-01" db="EMBL/GenBank/DDBJ databases">
        <title>Draft genome sequence of Sphaerisporangium sp. 7K107.</title>
        <authorList>
            <person name="Sahin N."/>
            <person name="Saygin H."/>
            <person name="Ay H."/>
        </authorList>
    </citation>
    <scope>NUCLEOTIDE SEQUENCE [LARGE SCALE GENOMIC DNA]</scope>
    <source>
        <strain evidence="1 2">7K107</strain>
    </source>
</reference>
<keyword evidence="2" id="KW-1185">Reference proteome</keyword>
<dbReference type="Proteomes" id="UP000248544">
    <property type="component" value="Unassembled WGS sequence"/>
</dbReference>
<proteinExistence type="predicted"/>
<name>A0A2W2GWF5_9ACTN</name>